<comment type="subcellular location">
    <subcellularLocation>
        <location evidence="1">Endomembrane system</location>
        <topology evidence="1">Multi-pass membrane protein</topology>
    </subcellularLocation>
</comment>
<comment type="caution">
    <text evidence="6">The sequence shown here is derived from an EMBL/GenBank/DDBJ whole genome shotgun (WGS) entry which is preliminary data.</text>
</comment>
<dbReference type="InterPro" id="IPR007318">
    <property type="entry name" value="Phopholipid_MeTrfase"/>
</dbReference>
<evidence type="ECO:0000256" key="5">
    <source>
        <dbReference type="SAM" id="Phobius"/>
    </source>
</evidence>
<dbReference type="InterPro" id="IPR052527">
    <property type="entry name" value="Metal_cation-efflux_comp"/>
</dbReference>
<organism evidence="6 7">
    <name type="scientific">Aestuariispira insulae</name>
    <dbReference type="NCBI Taxonomy" id="1461337"/>
    <lineage>
        <taxon>Bacteria</taxon>
        <taxon>Pseudomonadati</taxon>
        <taxon>Pseudomonadota</taxon>
        <taxon>Alphaproteobacteria</taxon>
        <taxon>Rhodospirillales</taxon>
        <taxon>Kiloniellaceae</taxon>
        <taxon>Aestuariispira</taxon>
    </lineage>
</organism>
<dbReference type="PANTHER" id="PTHR43847">
    <property type="entry name" value="BLL3993 PROTEIN"/>
    <property type="match status" value="1"/>
</dbReference>
<feature type="transmembrane region" description="Helical" evidence="5">
    <location>
        <begin position="98"/>
        <end position="129"/>
    </location>
</feature>
<keyword evidence="2 5" id="KW-0812">Transmembrane</keyword>
<dbReference type="Pfam" id="PF04191">
    <property type="entry name" value="PEMT"/>
    <property type="match status" value="1"/>
</dbReference>
<evidence type="ECO:0000256" key="2">
    <source>
        <dbReference type="ARBA" id="ARBA00022692"/>
    </source>
</evidence>
<gene>
    <name evidence="6" type="ORF">DFP90_10252</name>
</gene>
<proteinExistence type="predicted"/>
<evidence type="ECO:0000256" key="4">
    <source>
        <dbReference type="ARBA" id="ARBA00023136"/>
    </source>
</evidence>
<reference evidence="6 7" key="1">
    <citation type="submission" date="2018-07" db="EMBL/GenBank/DDBJ databases">
        <title>Genomic Encyclopedia of Type Strains, Phase III (KMG-III): the genomes of soil and plant-associated and newly described type strains.</title>
        <authorList>
            <person name="Whitman W."/>
        </authorList>
    </citation>
    <scope>NUCLEOTIDE SEQUENCE [LARGE SCALE GENOMIC DNA]</scope>
    <source>
        <strain evidence="6 7">CECT 8488</strain>
    </source>
</reference>
<accession>A0A3D9HT32</accession>
<dbReference type="Gene3D" id="1.20.120.1630">
    <property type="match status" value="1"/>
</dbReference>
<dbReference type="AlphaFoldDB" id="A0A3D9HT32"/>
<evidence type="ECO:0000256" key="1">
    <source>
        <dbReference type="ARBA" id="ARBA00004127"/>
    </source>
</evidence>
<keyword evidence="3 5" id="KW-1133">Transmembrane helix</keyword>
<keyword evidence="7" id="KW-1185">Reference proteome</keyword>
<keyword evidence="6" id="KW-0808">Transferase</keyword>
<dbReference type="OrthoDB" id="9811969at2"/>
<protein>
    <submittedName>
        <fullName evidence="6">Protein-S-isoprenylcysteine O-methyltransferase Ste14</fullName>
    </submittedName>
</protein>
<feature type="transmembrane region" description="Helical" evidence="5">
    <location>
        <begin position="20"/>
        <end position="39"/>
    </location>
</feature>
<dbReference type="EMBL" id="QRDW01000002">
    <property type="protein sequence ID" value="RED52036.1"/>
    <property type="molecule type" value="Genomic_DNA"/>
</dbReference>
<name>A0A3D9HT32_9PROT</name>
<evidence type="ECO:0000313" key="6">
    <source>
        <dbReference type="EMBL" id="RED52036.1"/>
    </source>
</evidence>
<feature type="transmembrane region" description="Helical" evidence="5">
    <location>
        <begin position="51"/>
        <end position="71"/>
    </location>
</feature>
<dbReference type="RefSeq" id="WP_115935598.1">
    <property type="nucleotide sequence ID" value="NZ_QRDW01000002.1"/>
</dbReference>
<evidence type="ECO:0000313" key="7">
    <source>
        <dbReference type="Proteomes" id="UP000256845"/>
    </source>
</evidence>
<dbReference type="GO" id="GO:0008168">
    <property type="term" value="F:methyltransferase activity"/>
    <property type="evidence" value="ECO:0007669"/>
    <property type="project" value="UniProtKB-KW"/>
</dbReference>
<dbReference type="GO" id="GO:0032259">
    <property type="term" value="P:methylation"/>
    <property type="evidence" value="ECO:0007669"/>
    <property type="project" value="UniProtKB-KW"/>
</dbReference>
<dbReference type="Proteomes" id="UP000256845">
    <property type="component" value="Unassembled WGS sequence"/>
</dbReference>
<keyword evidence="6" id="KW-0489">Methyltransferase</keyword>
<sequence>MADNPLPDGRDEPGVRIPPPLIFTSFLLAGLWFDSPWFTGEMTAAWQMGAGGIWAGLWLGLIIVCFLDHLASGTNVEPWRPTTKVIQSGPYAWSRNPIYLGMAGFCEGIALMGASWGALIAVIPAMLVIHFHIIKKEERYLAAKFGDEYLDYKARVRPWL</sequence>
<evidence type="ECO:0000256" key="3">
    <source>
        <dbReference type="ARBA" id="ARBA00022989"/>
    </source>
</evidence>
<dbReference type="GO" id="GO:0012505">
    <property type="term" value="C:endomembrane system"/>
    <property type="evidence" value="ECO:0007669"/>
    <property type="project" value="UniProtKB-SubCell"/>
</dbReference>
<dbReference type="PANTHER" id="PTHR43847:SF1">
    <property type="entry name" value="BLL3993 PROTEIN"/>
    <property type="match status" value="1"/>
</dbReference>
<keyword evidence="4 5" id="KW-0472">Membrane</keyword>